<name>S2W577_9ACTN</name>
<keyword evidence="4 5" id="KW-0648">Protein biosynthesis</keyword>
<comment type="similarity">
    <text evidence="2 5">Belongs to the RRF family.</text>
</comment>
<dbReference type="InterPro" id="IPR023584">
    <property type="entry name" value="Ribosome_recyc_fac_dom"/>
</dbReference>
<dbReference type="SUPFAM" id="SSF55194">
    <property type="entry name" value="Ribosome recycling factor, RRF"/>
    <property type="match status" value="1"/>
</dbReference>
<evidence type="ECO:0000313" key="7">
    <source>
        <dbReference type="EMBL" id="EPD33420.1"/>
    </source>
</evidence>
<dbReference type="AlphaFoldDB" id="S2W577"/>
<dbReference type="Pfam" id="PF01765">
    <property type="entry name" value="RRF"/>
    <property type="match status" value="1"/>
</dbReference>
<feature type="domain" description="Ribosome recycling factor" evidence="6">
    <location>
        <begin position="21"/>
        <end position="183"/>
    </location>
</feature>
<dbReference type="NCBIfam" id="TIGR00496">
    <property type="entry name" value="frr"/>
    <property type="match status" value="1"/>
</dbReference>
<dbReference type="Gene3D" id="3.30.1360.40">
    <property type="match status" value="1"/>
</dbReference>
<evidence type="ECO:0000256" key="3">
    <source>
        <dbReference type="ARBA" id="ARBA00022490"/>
    </source>
</evidence>
<organism evidence="7 8">
    <name type="scientific">Propionimicrobium lymphophilum ACS-093-V-SCH5</name>
    <dbReference type="NCBI Taxonomy" id="883161"/>
    <lineage>
        <taxon>Bacteria</taxon>
        <taxon>Bacillati</taxon>
        <taxon>Actinomycetota</taxon>
        <taxon>Actinomycetes</taxon>
        <taxon>Propionibacteriales</taxon>
        <taxon>Propionibacteriaceae</taxon>
        <taxon>Propionimicrobium</taxon>
    </lineage>
</organism>
<protein>
    <recommendedName>
        <fullName evidence="5">Ribosome-recycling factor</fullName>
        <shortName evidence="5">RRF</shortName>
    </recommendedName>
    <alternativeName>
        <fullName evidence="5">Ribosome-releasing factor</fullName>
    </alternativeName>
</protein>
<keyword evidence="3 5" id="KW-0963">Cytoplasm</keyword>
<dbReference type="OrthoDB" id="9804006at2"/>
<dbReference type="STRING" id="883161.HMPREF9306_00960"/>
<evidence type="ECO:0000256" key="4">
    <source>
        <dbReference type="ARBA" id="ARBA00022917"/>
    </source>
</evidence>
<evidence type="ECO:0000313" key="8">
    <source>
        <dbReference type="Proteomes" id="UP000014417"/>
    </source>
</evidence>
<proteinExistence type="inferred from homology"/>
<evidence type="ECO:0000256" key="5">
    <source>
        <dbReference type="HAMAP-Rule" id="MF_00040"/>
    </source>
</evidence>
<comment type="subcellular location">
    <subcellularLocation>
        <location evidence="1 5">Cytoplasm</location>
    </subcellularLocation>
</comment>
<dbReference type="PATRIC" id="fig|883161.3.peg.956"/>
<dbReference type="InterPro" id="IPR036191">
    <property type="entry name" value="RRF_sf"/>
</dbReference>
<dbReference type="GO" id="GO:0006415">
    <property type="term" value="P:translational termination"/>
    <property type="evidence" value="ECO:0007669"/>
    <property type="project" value="UniProtKB-UniRule"/>
</dbReference>
<dbReference type="CDD" id="cd00520">
    <property type="entry name" value="RRF"/>
    <property type="match status" value="1"/>
</dbReference>
<accession>S2W577</accession>
<gene>
    <name evidence="5" type="primary">frr</name>
    <name evidence="7" type="ORF">HMPREF9306_00960</name>
</gene>
<dbReference type="Proteomes" id="UP000014417">
    <property type="component" value="Unassembled WGS sequence"/>
</dbReference>
<dbReference type="GO" id="GO:0005737">
    <property type="term" value="C:cytoplasm"/>
    <property type="evidence" value="ECO:0007669"/>
    <property type="project" value="UniProtKB-SubCell"/>
</dbReference>
<dbReference type="Gene3D" id="1.10.132.20">
    <property type="entry name" value="Ribosome-recycling factor"/>
    <property type="match status" value="1"/>
</dbReference>
<dbReference type="FunFam" id="1.10.132.20:FF:000001">
    <property type="entry name" value="Ribosome-recycling factor"/>
    <property type="match status" value="1"/>
</dbReference>
<sequence>MIDETIKDVRKKMASAIEFAKTDFSKVRTGRATPAMFNQLTAEYYGTPTPLQQLATFKSPEPRVMMITPFDRGCINEIEKAVRNSDLGVNPAVDGNAVRVVFPELTEDRRKEYIKIVRDKAEDAKVVIRNHRRSAMDVIKKAEKDGDIGEDDARRGEKQIEDETKKFTNQVDELLKAKEAELMEV</sequence>
<dbReference type="HAMAP" id="MF_00040">
    <property type="entry name" value="RRF"/>
    <property type="match status" value="1"/>
</dbReference>
<dbReference type="PANTHER" id="PTHR20982">
    <property type="entry name" value="RIBOSOME RECYCLING FACTOR"/>
    <property type="match status" value="1"/>
</dbReference>
<dbReference type="HOGENOM" id="CLU_073981_2_0_11"/>
<comment type="function">
    <text evidence="5">Responsible for the release of ribosomes from messenger RNA at the termination of protein biosynthesis. May increase the efficiency of translation by recycling ribosomes from one round of translation to another.</text>
</comment>
<dbReference type="GO" id="GO:0043023">
    <property type="term" value="F:ribosomal large subunit binding"/>
    <property type="evidence" value="ECO:0007669"/>
    <property type="project" value="TreeGrafter"/>
</dbReference>
<evidence type="ECO:0000256" key="2">
    <source>
        <dbReference type="ARBA" id="ARBA00005912"/>
    </source>
</evidence>
<dbReference type="PANTHER" id="PTHR20982:SF3">
    <property type="entry name" value="MITOCHONDRIAL RIBOSOME RECYCLING FACTOR PSEUDO 1"/>
    <property type="match status" value="1"/>
</dbReference>
<keyword evidence="8" id="KW-1185">Reference proteome</keyword>
<dbReference type="FunFam" id="3.30.1360.40:FF:000001">
    <property type="entry name" value="Ribosome-recycling factor"/>
    <property type="match status" value="1"/>
</dbReference>
<evidence type="ECO:0000259" key="6">
    <source>
        <dbReference type="Pfam" id="PF01765"/>
    </source>
</evidence>
<comment type="caution">
    <text evidence="7">The sequence shown here is derived from an EMBL/GenBank/DDBJ whole genome shotgun (WGS) entry which is preliminary data.</text>
</comment>
<dbReference type="RefSeq" id="WP_016455794.1">
    <property type="nucleotide sequence ID" value="NZ_KE150269.1"/>
</dbReference>
<dbReference type="EMBL" id="AGZR01000005">
    <property type="protein sequence ID" value="EPD33420.1"/>
    <property type="molecule type" value="Genomic_DNA"/>
</dbReference>
<dbReference type="InterPro" id="IPR002661">
    <property type="entry name" value="Ribosome_recyc_fac"/>
</dbReference>
<evidence type="ECO:0000256" key="1">
    <source>
        <dbReference type="ARBA" id="ARBA00004496"/>
    </source>
</evidence>
<reference evidence="7 8" key="1">
    <citation type="submission" date="2013-04" db="EMBL/GenBank/DDBJ databases">
        <title>The Genome Sequence of Propionimicrobium lymphophilum ACS-093-V-SCH5.</title>
        <authorList>
            <consortium name="The Broad Institute Genomics Platform"/>
            <person name="Earl A."/>
            <person name="Ward D."/>
            <person name="Feldgarden M."/>
            <person name="Gevers D."/>
            <person name="Saerens B."/>
            <person name="Vaneechoutte M."/>
            <person name="Walker B."/>
            <person name="Young S."/>
            <person name="Zeng Q."/>
            <person name="Gargeya S."/>
            <person name="Fitzgerald M."/>
            <person name="Haas B."/>
            <person name="Abouelleil A."/>
            <person name="Allen A.W."/>
            <person name="Alvarado L."/>
            <person name="Arachchi H.M."/>
            <person name="Berlin A.M."/>
            <person name="Chapman S.B."/>
            <person name="Gainer-Dewar J."/>
            <person name="Goldberg J."/>
            <person name="Griggs A."/>
            <person name="Gujja S."/>
            <person name="Hansen M."/>
            <person name="Howarth C."/>
            <person name="Imamovic A."/>
            <person name="Ireland A."/>
            <person name="Larimer J."/>
            <person name="McCowan C."/>
            <person name="Murphy C."/>
            <person name="Pearson M."/>
            <person name="Poon T.W."/>
            <person name="Priest M."/>
            <person name="Roberts A."/>
            <person name="Saif S."/>
            <person name="Shea T."/>
            <person name="Sisk P."/>
            <person name="Sykes S."/>
            <person name="Wortman J."/>
            <person name="Nusbaum C."/>
            <person name="Birren B."/>
        </authorList>
    </citation>
    <scope>NUCLEOTIDE SEQUENCE [LARGE SCALE GENOMIC DNA]</scope>
    <source>
        <strain evidence="7 8">ACS-093-V-SCH5</strain>
    </source>
</reference>